<evidence type="ECO:0000256" key="1">
    <source>
        <dbReference type="ARBA" id="ARBA00022737"/>
    </source>
</evidence>
<dbReference type="RefSeq" id="XP_043145403.1">
    <property type="nucleotide sequence ID" value="XM_043289468.1"/>
</dbReference>
<gene>
    <name evidence="4" type="ORF">Aud_004528</name>
</gene>
<evidence type="ECO:0000256" key="3">
    <source>
        <dbReference type="PROSITE-ProRule" id="PRU00023"/>
    </source>
</evidence>
<dbReference type="PROSITE" id="PS50088">
    <property type="entry name" value="ANK_REPEAT"/>
    <property type="match status" value="2"/>
</dbReference>
<dbReference type="Proteomes" id="UP000036893">
    <property type="component" value="Unassembled WGS sequence"/>
</dbReference>
<keyword evidence="1" id="KW-0677">Repeat</keyword>
<proteinExistence type="predicted"/>
<evidence type="ECO:0000313" key="4">
    <source>
        <dbReference type="EMBL" id="GIC88137.1"/>
    </source>
</evidence>
<dbReference type="EMBL" id="BBXM02000003">
    <property type="protein sequence ID" value="GIC88137.1"/>
    <property type="molecule type" value="Genomic_DNA"/>
</dbReference>
<reference evidence="4" key="1">
    <citation type="journal article" date="2015" name="Genome Announc.">
        <title>Draft Genome Sequence of the Pathogenic Filamentous Fungus Aspergillus udagawae Strain IFM 46973T.</title>
        <authorList>
            <person name="Kusuya Y."/>
            <person name="Takahashi-Nakaguchi A."/>
            <person name="Takahashi H."/>
            <person name="Yaguchi T."/>
        </authorList>
    </citation>
    <scope>NUCLEOTIDE SEQUENCE</scope>
    <source>
        <strain evidence="4">IFM 46973</strain>
    </source>
</reference>
<dbReference type="PRINTS" id="PR01415">
    <property type="entry name" value="ANKYRIN"/>
</dbReference>
<dbReference type="InterPro" id="IPR002110">
    <property type="entry name" value="Ankyrin_rpt"/>
</dbReference>
<dbReference type="Pfam" id="PF12796">
    <property type="entry name" value="Ank_2"/>
    <property type="match status" value="2"/>
</dbReference>
<dbReference type="SUPFAM" id="SSF48403">
    <property type="entry name" value="Ankyrin repeat"/>
    <property type="match status" value="1"/>
</dbReference>
<dbReference type="Gene3D" id="1.25.40.20">
    <property type="entry name" value="Ankyrin repeat-containing domain"/>
    <property type="match status" value="2"/>
</dbReference>
<name>A0A8E0UW72_9EURO</name>
<feature type="repeat" description="ANK" evidence="3">
    <location>
        <begin position="126"/>
        <end position="158"/>
    </location>
</feature>
<evidence type="ECO:0000256" key="2">
    <source>
        <dbReference type="ARBA" id="ARBA00023043"/>
    </source>
</evidence>
<dbReference type="SMART" id="SM00248">
    <property type="entry name" value="ANK"/>
    <property type="match status" value="5"/>
</dbReference>
<dbReference type="GeneID" id="66992004"/>
<organism evidence="4 5">
    <name type="scientific">Aspergillus udagawae</name>
    <dbReference type="NCBI Taxonomy" id="91492"/>
    <lineage>
        <taxon>Eukaryota</taxon>
        <taxon>Fungi</taxon>
        <taxon>Dikarya</taxon>
        <taxon>Ascomycota</taxon>
        <taxon>Pezizomycotina</taxon>
        <taxon>Eurotiomycetes</taxon>
        <taxon>Eurotiomycetidae</taxon>
        <taxon>Eurotiales</taxon>
        <taxon>Aspergillaceae</taxon>
        <taxon>Aspergillus</taxon>
        <taxon>Aspergillus subgen. Fumigati</taxon>
    </lineage>
</organism>
<feature type="repeat" description="ANK" evidence="3">
    <location>
        <begin position="242"/>
        <end position="274"/>
    </location>
</feature>
<comment type="caution">
    <text evidence="4">The sequence shown here is derived from an EMBL/GenBank/DDBJ whole genome shotgun (WGS) entry which is preliminary data.</text>
</comment>
<dbReference type="InterPro" id="IPR036770">
    <property type="entry name" value="Ankyrin_rpt-contain_sf"/>
</dbReference>
<accession>A0A8E0UW72</accession>
<keyword evidence="2 3" id="KW-0040">ANK repeat</keyword>
<dbReference type="PANTHER" id="PTHR24171">
    <property type="entry name" value="ANKYRIN REPEAT DOMAIN-CONTAINING PROTEIN 39-RELATED"/>
    <property type="match status" value="1"/>
</dbReference>
<reference evidence="4" key="2">
    <citation type="submission" date="2021-01" db="EMBL/GenBank/DDBJ databases">
        <title>Pan-genome distribution and transcriptional activeness of fungal secondary metabolism genes in Aspergillus section Fumigati.</title>
        <authorList>
            <person name="Takahashi H."/>
            <person name="Umemura M."/>
            <person name="Ninomiya A."/>
            <person name="Kusuya Y."/>
            <person name="Urayama S."/>
            <person name="Shimizu M."/>
            <person name="Watanabe A."/>
            <person name="Kamei K."/>
            <person name="Yaguchi T."/>
            <person name="Hagiwara D."/>
        </authorList>
    </citation>
    <scope>NUCLEOTIDE SEQUENCE</scope>
    <source>
        <strain evidence="4">IFM 46973</strain>
    </source>
</reference>
<protein>
    <submittedName>
        <fullName evidence="4">Uncharacterized protein</fullName>
    </submittedName>
</protein>
<dbReference type="AlphaFoldDB" id="A0A8E0UW72"/>
<dbReference type="PROSITE" id="PS50297">
    <property type="entry name" value="ANK_REP_REGION"/>
    <property type="match status" value="2"/>
</dbReference>
<sequence>MGLIDLPNELLALITHHLGYADLNSYNSDVLQWAAIQGRPDTIKKALRYDANVNTTAPIEGPLFPDGFKSRCSRELLFSLIKDADPDENLPGNFHLVEGLATPLVVASGVEILLQHGAAVDMTGSDGLTPLMAATSAGHMKVMELLLGGGADASIPRDDGGPTALEWGCDAGSYGCSLTYAAEHGNIQLVRTFLDGGARTSVKYARFCPDLPLIFYAVDGNHPDIVSLLLERGEDIECRDAAAATPLIYAAKMGSPKALEILLQRGADVNARDVNGHSALYWGRGFARKRDDGHAGGIWCRIGTSPWLVT</sequence>
<evidence type="ECO:0000313" key="5">
    <source>
        <dbReference type="Proteomes" id="UP000036893"/>
    </source>
</evidence>